<dbReference type="InterPro" id="IPR000276">
    <property type="entry name" value="GPCR_Rhodpsn"/>
</dbReference>
<evidence type="ECO:0000256" key="10">
    <source>
        <dbReference type="SAM" id="Phobius"/>
    </source>
</evidence>
<keyword evidence="5 10" id="KW-1133">Transmembrane helix</keyword>
<dbReference type="GO" id="GO:0005886">
    <property type="term" value="C:plasma membrane"/>
    <property type="evidence" value="ECO:0007669"/>
    <property type="project" value="UniProtKB-SubCell"/>
</dbReference>
<name>A0A443QL42_9ACAR</name>
<evidence type="ECO:0000256" key="2">
    <source>
        <dbReference type="ARBA" id="ARBA00010663"/>
    </source>
</evidence>
<keyword evidence="8 12" id="KW-0675">Receptor</keyword>
<dbReference type="Pfam" id="PF00001">
    <property type="entry name" value="7tm_1"/>
    <property type="match status" value="1"/>
</dbReference>
<proteinExistence type="inferred from homology"/>
<dbReference type="InterPro" id="IPR017452">
    <property type="entry name" value="GPCR_Rhodpsn_7TM"/>
</dbReference>
<dbReference type="Gene3D" id="1.20.1070.10">
    <property type="entry name" value="Rhodopsin 7-helix transmembrane proteins"/>
    <property type="match status" value="1"/>
</dbReference>
<keyword evidence="6" id="KW-0297">G-protein coupled receptor</keyword>
<evidence type="ECO:0000256" key="3">
    <source>
        <dbReference type="ARBA" id="ARBA00022475"/>
    </source>
</evidence>
<dbReference type="PROSITE" id="PS50262">
    <property type="entry name" value="G_PROTEIN_RECEP_F1_2"/>
    <property type="match status" value="1"/>
</dbReference>
<evidence type="ECO:0000256" key="6">
    <source>
        <dbReference type="ARBA" id="ARBA00023040"/>
    </source>
</evidence>
<accession>A0A443QL42</accession>
<dbReference type="PANTHER" id="PTHR46925">
    <property type="entry name" value="G-PROTEIN COUPLED RECEPTOR TKR-1-RELATED"/>
    <property type="match status" value="1"/>
</dbReference>
<dbReference type="PRINTS" id="PR00237">
    <property type="entry name" value="GPCRRHODOPSN"/>
</dbReference>
<evidence type="ECO:0000256" key="8">
    <source>
        <dbReference type="ARBA" id="ARBA00023170"/>
    </source>
</evidence>
<sequence>MMDNSTISGNIHRPFVPRLWVQLLWSLAFGVMLLVAVVGNVTVIWIVVCHKNMRNVTNFFLLNLTVADLMMATFNASFNFVYMLHSHWPFGQTYCTINSFVSNLTVASSVFTIAAMSID</sequence>
<keyword evidence="13" id="KW-1185">Reference proteome</keyword>
<feature type="transmembrane region" description="Helical" evidence="10">
    <location>
        <begin position="97"/>
        <end position="118"/>
    </location>
</feature>
<dbReference type="OrthoDB" id="5981855at2759"/>
<dbReference type="SUPFAM" id="SSF81321">
    <property type="entry name" value="Family A G protein-coupled receptor-like"/>
    <property type="match status" value="1"/>
</dbReference>
<evidence type="ECO:0000313" key="12">
    <source>
        <dbReference type="EMBL" id="RWS03742.1"/>
    </source>
</evidence>
<organism evidence="12 13">
    <name type="scientific">Dinothrombium tinctorium</name>
    <dbReference type="NCBI Taxonomy" id="1965070"/>
    <lineage>
        <taxon>Eukaryota</taxon>
        <taxon>Metazoa</taxon>
        <taxon>Ecdysozoa</taxon>
        <taxon>Arthropoda</taxon>
        <taxon>Chelicerata</taxon>
        <taxon>Arachnida</taxon>
        <taxon>Acari</taxon>
        <taxon>Acariformes</taxon>
        <taxon>Trombidiformes</taxon>
        <taxon>Prostigmata</taxon>
        <taxon>Anystina</taxon>
        <taxon>Parasitengona</taxon>
        <taxon>Trombidioidea</taxon>
        <taxon>Trombidiidae</taxon>
        <taxon>Dinothrombium</taxon>
    </lineage>
</organism>
<feature type="transmembrane region" description="Helical" evidence="10">
    <location>
        <begin position="23"/>
        <end position="48"/>
    </location>
</feature>
<gene>
    <name evidence="12" type="ORF">B4U79_09618</name>
</gene>
<reference evidence="12 13" key="1">
    <citation type="journal article" date="2018" name="Gigascience">
        <title>Genomes of trombidid mites reveal novel predicted allergens and laterally-transferred genes associated with secondary metabolism.</title>
        <authorList>
            <person name="Dong X."/>
            <person name="Chaisiri K."/>
            <person name="Xia D."/>
            <person name="Armstrong S.D."/>
            <person name="Fang Y."/>
            <person name="Donnelly M.J."/>
            <person name="Kadowaki T."/>
            <person name="McGarry J.W."/>
            <person name="Darby A.C."/>
            <person name="Makepeace B.L."/>
        </authorList>
    </citation>
    <scope>NUCLEOTIDE SEQUENCE [LARGE SCALE GENOMIC DNA]</scope>
    <source>
        <strain evidence="12">UoL-WK</strain>
    </source>
</reference>
<dbReference type="Proteomes" id="UP000285301">
    <property type="component" value="Unassembled WGS sequence"/>
</dbReference>
<dbReference type="InterPro" id="IPR001681">
    <property type="entry name" value="Neurokn_rcpt"/>
</dbReference>
<comment type="subcellular location">
    <subcellularLocation>
        <location evidence="1">Cell membrane</location>
        <topology evidence="1">Multi-pass membrane protein</topology>
    </subcellularLocation>
</comment>
<evidence type="ECO:0000256" key="5">
    <source>
        <dbReference type="ARBA" id="ARBA00022989"/>
    </source>
</evidence>
<keyword evidence="7 10" id="KW-0472">Membrane</keyword>
<evidence type="ECO:0000256" key="9">
    <source>
        <dbReference type="ARBA" id="ARBA00023224"/>
    </source>
</evidence>
<dbReference type="PANTHER" id="PTHR46925:SF2">
    <property type="entry name" value="G-PROTEIN COUPLED RECEPTOR TKR-1-RELATED"/>
    <property type="match status" value="1"/>
</dbReference>
<dbReference type="EMBL" id="NCKU01006193">
    <property type="protein sequence ID" value="RWS03742.1"/>
    <property type="molecule type" value="Genomic_DNA"/>
</dbReference>
<feature type="non-terminal residue" evidence="12">
    <location>
        <position position="119"/>
    </location>
</feature>
<keyword evidence="9" id="KW-0807">Transducer</keyword>
<evidence type="ECO:0000256" key="7">
    <source>
        <dbReference type="ARBA" id="ARBA00023136"/>
    </source>
</evidence>
<evidence type="ECO:0000256" key="4">
    <source>
        <dbReference type="ARBA" id="ARBA00022692"/>
    </source>
</evidence>
<dbReference type="GO" id="GO:0004995">
    <property type="term" value="F:tachykinin receptor activity"/>
    <property type="evidence" value="ECO:0007669"/>
    <property type="project" value="InterPro"/>
</dbReference>
<comment type="caution">
    <text evidence="12">The sequence shown here is derived from an EMBL/GenBank/DDBJ whole genome shotgun (WGS) entry which is preliminary data.</text>
</comment>
<dbReference type="AlphaFoldDB" id="A0A443QL42"/>
<keyword evidence="3" id="KW-1003">Cell membrane</keyword>
<evidence type="ECO:0000256" key="1">
    <source>
        <dbReference type="ARBA" id="ARBA00004651"/>
    </source>
</evidence>
<evidence type="ECO:0000259" key="11">
    <source>
        <dbReference type="PROSITE" id="PS50262"/>
    </source>
</evidence>
<dbReference type="STRING" id="1965070.A0A443QL42"/>
<evidence type="ECO:0000313" key="13">
    <source>
        <dbReference type="Proteomes" id="UP000285301"/>
    </source>
</evidence>
<feature type="domain" description="G-protein coupled receptors family 1 profile" evidence="11">
    <location>
        <begin position="39"/>
        <end position="119"/>
    </location>
</feature>
<protein>
    <submittedName>
        <fullName evidence="12">Tachykinin-like peptides receptor 86C</fullName>
    </submittedName>
</protein>
<keyword evidence="4 10" id="KW-0812">Transmembrane</keyword>
<feature type="transmembrane region" description="Helical" evidence="10">
    <location>
        <begin position="60"/>
        <end position="85"/>
    </location>
</feature>
<comment type="similarity">
    <text evidence="2">Belongs to the G-protein coupled receptor 1 family.</text>
</comment>